<dbReference type="EC" id="2.7.7.49" evidence="1"/>
<proteinExistence type="inferred from homology"/>
<protein>
    <recommendedName>
        <fullName evidence="1">RNA-directed DNA polymerase</fullName>
        <ecNumber evidence="1">2.7.7.49</ecNumber>
    </recommendedName>
</protein>
<dbReference type="SMART" id="SM00421">
    <property type="entry name" value="HTH_LUXR"/>
    <property type="match status" value="1"/>
</dbReference>
<dbReference type="InterPro" id="IPR000477">
    <property type="entry name" value="RT_dom"/>
</dbReference>
<dbReference type="STRING" id="282683.SAMN04488105_113168"/>
<dbReference type="SUPFAM" id="SSF56672">
    <property type="entry name" value="DNA/RNA polymerases"/>
    <property type="match status" value="1"/>
</dbReference>
<dbReference type="InterPro" id="IPR051083">
    <property type="entry name" value="GrpII_Intron_Splice-Mob/Def"/>
</dbReference>
<dbReference type="RefSeq" id="WP_089962284.1">
    <property type="nucleotide sequence ID" value="NZ_FNAV01000013.1"/>
</dbReference>
<dbReference type="OrthoDB" id="7055795at2"/>
<keyword evidence="5" id="KW-0460">Magnesium</keyword>
<dbReference type="Gene3D" id="1.10.10.10">
    <property type="entry name" value="Winged helix-like DNA-binding domain superfamily/Winged helix DNA-binding domain"/>
    <property type="match status" value="1"/>
</dbReference>
<dbReference type="InterPro" id="IPR000792">
    <property type="entry name" value="Tscrpt_reg_LuxR_C"/>
</dbReference>
<dbReference type="InterPro" id="IPR036388">
    <property type="entry name" value="WH-like_DNA-bd_sf"/>
</dbReference>
<reference evidence="12" key="1">
    <citation type="submission" date="2016-10" db="EMBL/GenBank/DDBJ databases">
        <authorList>
            <person name="Varghese N."/>
            <person name="Submissions S."/>
        </authorList>
    </citation>
    <scope>NUCLEOTIDE SEQUENCE [LARGE SCALE GENOMIC DNA]</scope>
    <source>
        <strain evidence="12">DSM 10146</strain>
    </source>
</reference>
<evidence type="ECO:0000256" key="2">
    <source>
        <dbReference type="ARBA" id="ARBA00022679"/>
    </source>
</evidence>
<keyword evidence="4" id="KW-0479">Metal-binding</keyword>
<evidence type="ECO:0000313" key="12">
    <source>
        <dbReference type="Proteomes" id="UP000198994"/>
    </source>
</evidence>
<dbReference type="InterPro" id="IPR043502">
    <property type="entry name" value="DNA/RNA_pol_sf"/>
</dbReference>
<dbReference type="GO" id="GO:0003677">
    <property type="term" value="F:DNA binding"/>
    <property type="evidence" value="ECO:0007669"/>
    <property type="project" value="InterPro"/>
</dbReference>
<dbReference type="InterPro" id="IPR000123">
    <property type="entry name" value="Reverse_transcriptase_msDNA"/>
</dbReference>
<dbReference type="GO" id="GO:0046872">
    <property type="term" value="F:metal ion binding"/>
    <property type="evidence" value="ECO:0007669"/>
    <property type="project" value="UniProtKB-KW"/>
</dbReference>
<organism evidence="11 12">
    <name type="scientific">Salipiger thiooxidans</name>
    <dbReference type="NCBI Taxonomy" id="282683"/>
    <lineage>
        <taxon>Bacteria</taxon>
        <taxon>Pseudomonadati</taxon>
        <taxon>Pseudomonadota</taxon>
        <taxon>Alphaproteobacteria</taxon>
        <taxon>Rhodobacterales</taxon>
        <taxon>Roseobacteraceae</taxon>
        <taxon>Salipiger</taxon>
    </lineage>
</organism>
<keyword evidence="6" id="KW-0695">RNA-directed DNA polymerase</keyword>
<dbReference type="EMBL" id="FNAV01000013">
    <property type="protein sequence ID" value="SDF16193.1"/>
    <property type="molecule type" value="Genomic_DNA"/>
</dbReference>
<dbReference type="Pfam" id="PF00078">
    <property type="entry name" value="RVT_1"/>
    <property type="match status" value="1"/>
</dbReference>
<dbReference type="PROSITE" id="PS50878">
    <property type="entry name" value="RT_POL"/>
    <property type="match status" value="1"/>
</dbReference>
<evidence type="ECO:0000256" key="4">
    <source>
        <dbReference type="ARBA" id="ARBA00022723"/>
    </source>
</evidence>
<comment type="catalytic activity">
    <reaction evidence="9">
        <text>DNA(n) + a 2'-deoxyribonucleoside 5'-triphosphate = DNA(n+1) + diphosphate</text>
        <dbReference type="Rhea" id="RHEA:22508"/>
        <dbReference type="Rhea" id="RHEA-COMP:17339"/>
        <dbReference type="Rhea" id="RHEA-COMP:17340"/>
        <dbReference type="ChEBI" id="CHEBI:33019"/>
        <dbReference type="ChEBI" id="CHEBI:61560"/>
        <dbReference type="ChEBI" id="CHEBI:173112"/>
        <dbReference type="EC" id="2.7.7.49"/>
    </reaction>
</comment>
<dbReference type="PANTHER" id="PTHR34047">
    <property type="entry name" value="NUCLEAR INTRON MATURASE 1, MITOCHONDRIAL-RELATED"/>
    <property type="match status" value="1"/>
</dbReference>
<keyword evidence="12" id="KW-1185">Reference proteome</keyword>
<evidence type="ECO:0000256" key="8">
    <source>
        <dbReference type="ARBA" id="ARBA00034120"/>
    </source>
</evidence>
<dbReference type="NCBIfam" id="NF038233">
    <property type="entry name" value="retron_St85_RT"/>
    <property type="match status" value="1"/>
</dbReference>
<gene>
    <name evidence="11" type="ORF">SAMN04488105_113168</name>
</gene>
<dbReference type="PANTHER" id="PTHR34047:SF7">
    <property type="entry name" value="RNA-DIRECTED DNA POLYMERASE"/>
    <property type="match status" value="1"/>
</dbReference>
<dbReference type="GO" id="GO:0003964">
    <property type="term" value="F:RNA-directed DNA polymerase activity"/>
    <property type="evidence" value="ECO:0007669"/>
    <property type="project" value="UniProtKB-KW"/>
</dbReference>
<feature type="domain" description="Reverse transcriptase" evidence="10">
    <location>
        <begin position="56"/>
        <end position="267"/>
    </location>
</feature>
<keyword evidence="7" id="KW-0051">Antiviral defense</keyword>
<keyword evidence="3" id="KW-0548">Nucleotidyltransferase</keyword>
<evidence type="ECO:0000256" key="7">
    <source>
        <dbReference type="ARBA" id="ARBA00023118"/>
    </source>
</evidence>
<dbReference type="GO" id="GO:0006355">
    <property type="term" value="P:regulation of DNA-templated transcription"/>
    <property type="evidence" value="ECO:0007669"/>
    <property type="project" value="InterPro"/>
</dbReference>
<dbReference type="InterPro" id="IPR016032">
    <property type="entry name" value="Sig_transdc_resp-reg_C-effctor"/>
</dbReference>
<keyword evidence="2" id="KW-0808">Transferase</keyword>
<name>A0A1G7IU43_9RHOB</name>
<evidence type="ECO:0000313" key="11">
    <source>
        <dbReference type="EMBL" id="SDF16193.1"/>
    </source>
</evidence>
<evidence type="ECO:0000256" key="9">
    <source>
        <dbReference type="ARBA" id="ARBA00048173"/>
    </source>
</evidence>
<dbReference type="SUPFAM" id="SSF46894">
    <property type="entry name" value="C-terminal effector domain of the bipartite response regulators"/>
    <property type="match status" value="1"/>
</dbReference>
<evidence type="ECO:0000256" key="3">
    <source>
        <dbReference type="ARBA" id="ARBA00022695"/>
    </source>
</evidence>
<dbReference type="PRINTS" id="PR00866">
    <property type="entry name" value="RNADNAPOLMS"/>
</dbReference>
<dbReference type="GO" id="GO:0051607">
    <property type="term" value="P:defense response to virus"/>
    <property type="evidence" value="ECO:0007669"/>
    <property type="project" value="UniProtKB-KW"/>
</dbReference>
<evidence type="ECO:0000256" key="6">
    <source>
        <dbReference type="ARBA" id="ARBA00022918"/>
    </source>
</evidence>
<evidence type="ECO:0000256" key="1">
    <source>
        <dbReference type="ARBA" id="ARBA00012493"/>
    </source>
</evidence>
<comment type="similarity">
    <text evidence="8">Belongs to the bacterial reverse transcriptase family.</text>
</comment>
<dbReference type="CDD" id="cd03487">
    <property type="entry name" value="RT_Bac_retron_II"/>
    <property type="match status" value="1"/>
</dbReference>
<evidence type="ECO:0000259" key="10">
    <source>
        <dbReference type="PROSITE" id="PS50878"/>
    </source>
</evidence>
<dbReference type="Proteomes" id="UP000198994">
    <property type="component" value="Unassembled WGS sequence"/>
</dbReference>
<dbReference type="AlphaFoldDB" id="A0A1G7IU43"/>
<accession>A0A1G7IU43</accession>
<dbReference type="GO" id="GO:0003723">
    <property type="term" value="F:RNA binding"/>
    <property type="evidence" value="ECO:0007669"/>
    <property type="project" value="InterPro"/>
</dbReference>
<evidence type="ECO:0000256" key="5">
    <source>
        <dbReference type="ARBA" id="ARBA00022842"/>
    </source>
</evidence>
<sequence>MPTRSYYFPRDFAHLEEILRAEPGGFPDDETARFRELGLPPIPTTGALPLFLGISPKTIFSIRRRPRKHYRSFPLKKKDGTKRDIDTPRTYLKVIQWWILDNILNHVEIAENVFGFVAGRSAVQNAKYHLGAKHVLNVDIRQFFPSITIDQVREIFVSLGYKEDVAEMLAELCCLDDRVPQGAPTSPAIANLVLRGLDEQLSHLAKEAGHRYSRYADDLTFSSQQRVEPAFLDSVQQAVEQAGFELKPEKTRFSGFEGRMEVTGVVINDKMQPPRAWRKRTRAKLHKLGLAPRLTRQQLAFLHGIVGMAAQFQDSVQMQRLSAEANALIEIKAQTVVRHSPQPILPNGLTVRQAEALAMLGPRRTNAEIAARLGTSEAAIKKRLQEAFRKIGAADRNGAHRWAVKHL</sequence>